<keyword evidence="3" id="KW-1185">Reference proteome</keyword>
<protein>
    <recommendedName>
        <fullName evidence="4">Pilus assembly protein PilO</fullName>
    </recommendedName>
</protein>
<evidence type="ECO:0000256" key="1">
    <source>
        <dbReference type="SAM" id="Phobius"/>
    </source>
</evidence>
<dbReference type="STRING" id="268407.PWYN_14630"/>
<keyword evidence="1" id="KW-0472">Membrane</keyword>
<gene>
    <name evidence="2" type="ORF">PWYN_14630</name>
</gene>
<dbReference type="InterPro" id="IPR014717">
    <property type="entry name" value="Transl_elong_EF1B/ribsomal_bS6"/>
</dbReference>
<proteinExistence type="predicted"/>
<dbReference type="eggNOG" id="ENOG5033DQC">
    <property type="taxonomic scope" value="Bacteria"/>
</dbReference>
<dbReference type="OrthoDB" id="2678807at2"/>
<evidence type="ECO:0000313" key="2">
    <source>
        <dbReference type="EMBL" id="KGE20438.1"/>
    </source>
</evidence>
<reference evidence="2 3" key="1">
    <citation type="submission" date="2014-08" db="EMBL/GenBank/DDBJ databases">
        <authorList>
            <person name="den Bakker H.C."/>
        </authorList>
    </citation>
    <scope>NUCLEOTIDE SEQUENCE [LARGE SCALE GENOMIC DNA]</scope>
    <source>
        <strain evidence="2 3">DSM 18334</strain>
    </source>
</reference>
<evidence type="ECO:0008006" key="4">
    <source>
        <dbReference type="Google" id="ProtNLM"/>
    </source>
</evidence>
<organism evidence="2 3">
    <name type="scientific">Paenibacillus wynnii</name>
    <dbReference type="NCBI Taxonomy" id="268407"/>
    <lineage>
        <taxon>Bacteria</taxon>
        <taxon>Bacillati</taxon>
        <taxon>Bacillota</taxon>
        <taxon>Bacilli</taxon>
        <taxon>Bacillales</taxon>
        <taxon>Paenibacillaceae</taxon>
        <taxon>Paenibacillus</taxon>
    </lineage>
</organism>
<dbReference type="EMBL" id="JQCR01000002">
    <property type="protein sequence ID" value="KGE20438.1"/>
    <property type="molecule type" value="Genomic_DNA"/>
</dbReference>
<feature type="transmembrane region" description="Helical" evidence="1">
    <location>
        <begin position="12"/>
        <end position="30"/>
    </location>
</feature>
<keyword evidence="1" id="KW-0812">Transmembrane</keyword>
<dbReference type="AlphaFoldDB" id="A0A098MEG5"/>
<accession>A0A098MEG5</accession>
<comment type="caution">
    <text evidence="2">The sequence shown here is derived from an EMBL/GenBank/DDBJ whole genome shotgun (WGS) entry which is preliminary data.</text>
</comment>
<evidence type="ECO:0000313" key="3">
    <source>
        <dbReference type="Proteomes" id="UP000029734"/>
    </source>
</evidence>
<name>A0A098MEG5_9BACL</name>
<dbReference type="Gene3D" id="3.30.70.60">
    <property type="match status" value="1"/>
</dbReference>
<reference evidence="2 3" key="2">
    <citation type="submission" date="2014-10" db="EMBL/GenBank/DDBJ databases">
        <title>Comparative genomics of the Paenibacillus odorifer group.</title>
        <authorList>
            <person name="Tsai Y.-C."/>
            <person name="Martin N."/>
            <person name="Korlach J."/>
            <person name="Wiedmann M."/>
        </authorList>
    </citation>
    <scope>NUCLEOTIDE SEQUENCE [LARGE SCALE GENOMIC DNA]</scope>
    <source>
        <strain evidence="2 3">DSM 18334</strain>
    </source>
</reference>
<dbReference type="RefSeq" id="WP_036652665.1">
    <property type="nucleotide sequence ID" value="NZ_JQCR01000002.1"/>
</dbReference>
<sequence>MEQINKYRSPIVLGVLILFLLLFAFYMLGIQPDNKKIAATKSEISQLSLENGMLQTKIDKLKTSEVKDATQEAVMIALPRGDGSEQLILDLRNIEAKSYARIKDITFNVDDVNPIQEMTGSADVMFPTVKQIKMTAVIEGGYTEIYNWITRLQLLPRIVNVDSFSFQQPENQQVQSSGGILTANISFTAYYEEIPTEQK</sequence>
<keyword evidence="1" id="KW-1133">Transmembrane helix</keyword>
<dbReference type="Proteomes" id="UP000029734">
    <property type="component" value="Unassembled WGS sequence"/>
</dbReference>